<dbReference type="InterPro" id="IPR001650">
    <property type="entry name" value="Helicase_C-like"/>
</dbReference>
<reference evidence="5" key="1">
    <citation type="submission" date="2006-02" db="EMBL/GenBank/DDBJ databases">
        <title>Complete sequence of plasmid 1 of Rhodoferax ferrireducens DSM 15236.</title>
        <authorList>
            <person name="Copeland A."/>
            <person name="Lucas S."/>
            <person name="Lapidus A."/>
            <person name="Barry K."/>
            <person name="Detter J.C."/>
            <person name="Glavina del Rio T."/>
            <person name="Hammon N."/>
            <person name="Israni S."/>
            <person name="Pitluck S."/>
            <person name="Brettin T."/>
            <person name="Bruce D."/>
            <person name="Han C."/>
            <person name="Tapia R."/>
            <person name="Gilna P."/>
            <person name="Kiss H."/>
            <person name="Schmutz J."/>
            <person name="Larimer F."/>
            <person name="Land M."/>
            <person name="Kyrpides N."/>
            <person name="Ivanova N."/>
            <person name="Richardson P."/>
        </authorList>
    </citation>
    <scope>NUCLEOTIDE SEQUENCE [LARGE SCALE GENOMIC DNA]</scope>
    <source>
        <strain evidence="5">ATCC BAA-621 / DSM 15236 / T118</strain>
        <plasmid evidence="5">Plasmid pDSM15236</plasmid>
    </source>
</reference>
<dbReference type="eggNOG" id="COG0553">
    <property type="taxonomic scope" value="Bacteria"/>
</dbReference>
<dbReference type="Gene3D" id="3.40.50.300">
    <property type="entry name" value="P-loop containing nucleotide triphosphate hydrolases"/>
    <property type="match status" value="1"/>
</dbReference>
<keyword evidence="1" id="KW-0378">Hydrolase</keyword>
<feature type="domain" description="Helicase ATP-binding" evidence="2">
    <location>
        <begin position="112"/>
        <end position="283"/>
    </location>
</feature>
<sequence length="582" mass="64725">MKFGTIALDGSNWVITCEPHVRGRLRRVFPQVSQRAGDSIALTDNEENSRDLLWFTQRYPMQMSRAALQWMKNRASGHVEAQSRVIELLSNRRPPDDFVLAKPAREYQKTAGTLLEIKTGLLLADDVGLGKTVSGICAMARADNLPVLVVTLTHLPEQWKAEINAFAPELKVHILKSGQPYDLIPKPHGNKKQAGLFDVAMPRLPDVIISNYHKLHGWAETLAGLVRYVIYDECQDLRNQDSNKYAAAKHIASKAKLRLGLSATPIYNLGAEFFSVINVLLPGSLGSYEEFHREWCIGEGTIGDPKAFGSFLRREGIMLRRTRKDVGRELPPCMRIVQTISTDQSVLDTVKSSAVELAKVILASQQSYQGQKFRASEEFNVMLRQATGVAKAPYVAEFVRMLMASEEKVILFGWHREVYGIWLELLAEFKPMLYTGSESPKQKAATKEAFVNGDCRVMIISLRAGAGLDGLQRVCKVGVFGELDWSPGVHEQCGGRYWRDGQDEPSLAYFLLSEDGSDPVIADILGLKKGQIDGVRDPDADLVETYAVEPGSIKKLAKAYLERLGVALPPVVEMEDIRQLAA</sequence>
<dbReference type="Pfam" id="PF00176">
    <property type="entry name" value="SNF2-rel_dom"/>
    <property type="match status" value="1"/>
</dbReference>
<keyword evidence="5" id="KW-1185">Reference proteome</keyword>
<evidence type="ECO:0000259" key="2">
    <source>
        <dbReference type="PROSITE" id="PS51192"/>
    </source>
</evidence>
<accession>Q21PZ2</accession>
<dbReference type="InterPro" id="IPR014001">
    <property type="entry name" value="Helicase_ATP-bd"/>
</dbReference>
<proteinExistence type="predicted"/>
<dbReference type="HOGENOM" id="CLU_000315_33_4_4"/>
<dbReference type="InterPro" id="IPR027417">
    <property type="entry name" value="P-loop_NTPase"/>
</dbReference>
<dbReference type="PROSITE" id="PS51194">
    <property type="entry name" value="HELICASE_CTER"/>
    <property type="match status" value="1"/>
</dbReference>
<dbReference type="InterPro" id="IPR038718">
    <property type="entry name" value="SNF2-like_sf"/>
</dbReference>
<dbReference type="PROSITE" id="PS51192">
    <property type="entry name" value="HELICASE_ATP_BIND_1"/>
    <property type="match status" value="1"/>
</dbReference>
<dbReference type="CDD" id="cd18793">
    <property type="entry name" value="SF2_C_SNF"/>
    <property type="match status" value="1"/>
</dbReference>
<feature type="domain" description="Helicase C-terminal" evidence="3">
    <location>
        <begin position="397"/>
        <end position="543"/>
    </location>
</feature>
<dbReference type="KEGG" id="rfr:Rfer_4467"/>
<dbReference type="Proteomes" id="UP000008332">
    <property type="component" value="Plasmid unnamed1"/>
</dbReference>
<evidence type="ECO:0000259" key="3">
    <source>
        <dbReference type="PROSITE" id="PS51194"/>
    </source>
</evidence>
<dbReference type="AlphaFoldDB" id="Q21PZ2"/>
<dbReference type="EMBL" id="CP000268">
    <property type="protein sequence ID" value="ABD72153.1"/>
    <property type="molecule type" value="Genomic_DNA"/>
</dbReference>
<dbReference type="RefSeq" id="WP_011458586.1">
    <property type="nucleotide sequence ID" value="NC_007901.1"/>
</dbReference>
<dbReference type="GO" id="GO:0016787">
    <property type="term" value="F:hydrolase activity"/>
    <property type="evidence" value="ECO:0007669"/>
    <property type="project" value="UniProtKB-KW"/>
</dbReference>
<dbReference type="GO" id="GO:0005524">
    <property type="term" value="F:ATP binding"/>
    <property type="evidence" value="ECO:0007669"/>
    <property type="project" value="InterPro"/>
</dbReference>
<dbReference type="InterPro" id="IPR049730">
    <property type="entry name" value="SNF2/RAD54-like_C"/>
</dbReference>
<name>Q21PZ2_ALBFT</name>
<evidence type="ECO:0000313" key="4">
    <source>
        <dbReference type="EMBL" id="ABD72153.1"/>
    </source>
</evidence>
<dbReference type="Gene3D" id="3.40.50.10810">
    <property type="entry name" value="Tandem AAA-ATPase domain"/>
    <property type="match status" value="1"/>
</dbReference>
<keyword evidence="4" id="KW-0614">Plasmid</keyword>
<dbReference type="GO" id="GO:0004386">
    <property type="term" value="F:helicase activity"/>
    <property type="evidence" value="ECO:0007669"/>
    <property type="project" value="UniProtKB-KW"/>
</dbReference>
<dbReference type="SUPFAM" id="SSF52540">
    <property type="entry name" value="P-loop containing nucleoside triphosphate hydrolases"/>
    <property type="match status" value="2"/>
</dbReference>
<dbReference type="GO" id="GO:0031297">
    <property type="term" value="P:replication fork processing"/>
    <property type="evidence" value="ECO:0007669"/>
    <property type="project" value="TreeGrafter"/>
</dbReference>
<dbReference type="InterPro" id="IPR000330">
    <property type="entry name" value="SNF2_N"/>
</dbReference>
<geneLocation type="plasmid" evidence="5">
    <name>pDSM15236</name>
</geneLocation>
<dbReference type="GO" id="GO:0006281">
    <property type="term" value="P:DNA repair"/>
    <property type="evidence" value="ECO:0007669"/>
    <property type="project" value="TreeGrafter"/>
</dbReference>
<evidence type="ECO:0000313" key="5">
    <source>
        <dbReference type="Proteomes" id="UP000008332"/>
    </source>
</evidence>
<evidence type="ECO:0000256" key="1">
    <source>
        <dbReference type="ARBA" id="ARBA00022801"/>
    </source>
</evidence>
<dbReference type="SMART" id="SM00487">
    <property type="entry name" value="DEXDc"/>
    <property type="match status" value="1"/>
</dbReference>
<dbReference type="PANTHER" id="PTHR45766">
    <property type="entry name" value="DNA ANNEALING HELICASE AND ENDONUCLEASE ZRANB3 FAMILY MEMBER"/>
    <property type="match status" value="1"/>
</dbReference>
<dbReference type="OrthoDB" id="9814088at2"/>
<protein>
    <submittedName>
        <fullName evidence="4">SNF2-related</fullName>
    </submittedName>
</protein>
<organism evidence="4 5">
    <name type="scientific">Albidiferax ferrireducens (strain ATCC BAA-621 / DSM 15236 / T118)</name>
    <name type="common">Rhodoferax ferrireducens</name>
    <dbReference type="NCBI Taxonomy" id="338969"/>
    <lineage>
        <taxon>Bacteria</taxon>
        <taxon>Pseudomonadati</taxon>
        <taxon>Pseudomonadota</taxon>
        <taxon>Betaproteobacteria</taxon>
        <taxon>Burkholderiales</taxon>
        <taxon>Comamonadaceae</taxon>
        <taxon>Rhodoferax</taxon>
    </lineage>
</organism>
<dbReference type="PANTHER" id="PTHR45766:SF6">
    <property type="entry name" value="SWI_SNF-RELATED MATRIX-ASSOCIATED ACTIN-DEPENDENT REGULATOR OF CHROMATIN SUBFAMILY A-LIKE PROTEIN 1"/>
    <property type="match status" value="1"/>
</dbReference>
<gene>
    <name evidence="4" type="ordered locus">Rfer_4467</name>
</gene>